<evidence type="ECO:0000313" key="1">
    <source>
        <dbReference type="EMBL" id="MCM5671216.1"/>
    </source>
</evidence>
<dbReference type="RefSeq" id="WP_017176143.1">
    <property type="nucleotide sequence ID" value="NZ_CABMJU010000052.1"/>
</dbReference>
<comment type="caution">
    <text evidence="1">The sequence shown here is derived from an EMBL/GenBank/DDBJ whole genome shotgun (WGS) entry which is preliminary data.</text>
</comment>
<protein>
    <submittedName>
        <fullName evidence="1">Uncharacterized protein</fullName>
    </submittedName>
</protein>
<reference evidence="1 2" key="1">
    <citation type="submission" date="2022-06" db="EMBL/GenBank/DDBJ databases">
        <title>Staphylococcus hominis ShoR14 genome sequence.</title>
        <authorList>
            <person name="Yeo C.C."/>
            <person name="Chew C.H."/>
            <person name="Che Hamzah A.M."/>
            <person name="Al-Trad E.I."/>
        </authorList>
    </citation>
    <scope>NUCLEOTIDE SEQUENCE [LARGE SCALE GENOMIC DNA]</scope>
    <source>
        <strain evidence="1 2">ShoR14</strain>
    </source>
</reference>
<dbReference type="AlphaFoldDB" id="A0A4Q9WR19"/>
<keyword evidence="2" id="KW-1185">Reference proteome</keyword>
<dbReference type="Proteomes" id="UP000665944">
    <property type="component" value="Unassembled WGS sequence"/>
</dbReference>
<organism evidence="1 2">
    <name type="scientific">Staphylococcus hominis</name>
    <dbReference type="NCBI Taxonomy" id="1290"/>
    <lineage>
        <taxon>Bacteria</taxon>
        <taxon>Bacillati</taxon>
        <taxon>Bacillota</taxon>
        <taxon>Bacilli</taxon>
        <taxon>Bacillales</taxon>
        <taxon>Staphylococcaceae</taxon>
        <taxon>Staphylococcus</taxon>
    </lineage>
</organism>
<dbReference type="EMBL" id="JAGHKT020000001">
    <property type="protein sequence ID" value="MCM5671216.1"/>
    <property type="molecule type" value="Genomic_DNA"/>
</dbReference>
<proteinExistence type="predicted"/>
<gene>
    <name evidence="1" type="ORF">J7T32_000360</name>
</gene>
<sequence>MSDIIPFPQSKQKLYHNILNAQQQNKYKEMYQLFDIYEASFELDNQLSLIKCDMLNELGLYLELREEAIIFLKKGIPHYDELIIFYIKALIGLNQNYEAIEVINQIINEVKEHKTRMALFPLKEYAQSKLDEDKKLSSQLLSEFTSLDLNRQTKLMIKLIDNGHYEFRKTVAFLLSNQVESYNLKSLMLEYLRFSNYDSEIKIEKYGYEVNILPTTLKGLEHTDMKTTVIPKVLDRLENGALNIQNEAQYVMNNHSIKLYPLDIFSLFNEEDWIIAYDVYFKSMIGIEVSEANQELLTLIYQLDN</sequence>
<evidence type="ECO:0000313" key="2">
    <source>
        <dbReference type="Proteomes" id="UP000665944"/>
    </source>
</evidence>
<name>A0A4Q9WR19_STAHO</name>
<accession>A0A4Q9WR19</accession>